<proteinExistence type="predicted"/>
<dbReference type="GO" id="GO:0000981">
    <property type="term" value="F:DNA-binding transcription factor activity, RNA polymerase II-specific"/>
    <property type="evidence" value="ECO:0007669"/>
    <property type="project" value="UniProtKB-ARBA"/>
</dbReference>
<dbReference type="GO" id="GO:0000785">
    <property type="term" value="C:chromatin"/>
    <property type="evidence" value="ECO:0007669"/>
    <property type="project" value="TreeGrafter"/>
</dbReference>
<dbReference type="AlphaFoldDB" id="A0A9P5PVZ5"/>
<dbReference type="SUPFAM" id="SSF57667">
    <property type="entry name" value="beta-beta-alpha zinc fingers"/>
    <property type="match status" value="4"/>
</dbReference>
<accession>A0A9P5PVZ5</accession>
<dbReference type="Proteomes" id="UP000772434">
    <property type="component" value="Unassembled WGS sequence"/>
</dbReference>
<keyword evidence="3" id="KW-0677">Repeat</keyword>
<comment type="subcellular location">
    <subcellularLocation>
        <location evidence="1">Nucleus</location>
    </subcellularLocation>
</comment>
<evidence type="ECO:0000256" key="1">
    <source>
        <dbReference type="ARBA" id="ARBA00004123"/>
    </source>
</evidence>
<dbReference type="Pfam" id="PF00096">
    <property type="entry name" value="zf-C2H2"/>
    <property type="match status" value="4"/>
</dbReference>
<keyword evidence="6" id="KW-0539">Nucleus</keyword>
<keyword evidence="4 7" id="KW-0863">Zinc-finger</keyword>
<evidence type="ECO:0000313" key="9">
    <source>
        <dbReference type="EMBL" id="KAF9073499.1"/>
    </source>
</evidence>
<dbReference type="PANTHER" id="PTHR14003:SF19">
    <property type="entry name" value="YY2 TRANSCRIPTION FACTOR"/>
    <property type="match status" value="1"/>
</dbReference>
<feature type="domain" description="C2H2-type" evidence="8">
    <location>
        <begin position="161"/>
        <end position="190"/>
    </location>
</feature>
<evidence type="ECO:0000256" key="5">
    <source>
        <dbReference type="ARBA" id="ARBA00022833"/>
    </source>
</evidence>
<dbReference type="PANTHER" id="PTHR14003">
    <property type="entry name" value="TRANSCRIPTIONAL REPRESSOR PROTEIN YY"/>
    <property type="match status" value="1"/>
</dbReference>
<dbReference type="GO" id="GO:0031519">
    <property type="term" value="C:PcG protein complex"/>
    <property type="evidence" value="ECO:0007669"/>
    <property type="project" value="TreeGrafter"/>
</dbReference>
<dbReference type="InterPro" id="IPR036236">
    <property type="entry name" value="Znf_C2H2_sf"/>
</dbReference>
<evidence type="ECO:0000256" key="2">
    <source>
        <dbReference type="ARBA" id="ARBA00022723"/>
    </source>
</evidence>
<dbReference type="GO" id="GO:0008270">
    <property type="term" value="F:zinc ion binding"/>
    <property type="evidence" value="ECO:0007669"/>
    <property type="project" value="UniProtKB-KW"/>
</dbReference>
<evidence type="ECO:0000256" key="4">
    <source>
        <dbReference type="ARBA" id="ARBA00022771"/>
    </source>
</evidence>
<dbReference type="FunFam" id="3.30.160.60:FF:000624">
    <property type="entry name" value="zinc finger protein 697"/>
    <property type="match status" value="1"/>
</dbReference>
<feature type="domain" description="C2H2-type" evidence="8">
    <location>
        <begin position="69"/>
        <end position="91"/>
    </location>
</feature>
<dbReference type="GO" id="GO:0005667">
    <property type="term" value="C:transcription regulator complex"/>
    <property type="evidence" value="ECO:0007669"/>
    <property type="project" value="TreeGrafter"/>
</dbReference>
<protein>
    <recommendedName>
        <fullName evidence="8">C2H2-type domain-containing protein</fullName>
    </recommendedName>
</protein>
<feature type="domain" description="C2H2-type" evidence="8">
    <location>
        <begin position="99"/>
        <end position="128"/>
    </location>
</feature>
<keyword evidence="10" id="KW-1185">Reference proteome</keyword>
<name>A0A9P5PVZ5_9AGAR</name>
<sequence length="451" mass="51413">MLTTETVLGKRKTSEFVLHLEAPVIINGTLTTGNTKKLYQCTVLGCEKAYTKPSRLEEHTRSHTGVRPFVCTTCQKSYFRENHLQAHARTHLPASDKSFICTESSCDKRFWTSQHLRTHLDWHNGAKTFQCTEPECTKVFNKHHLLKSHFSTDHDTKLRPYPCSHEGCTKSFDTNQHLRTHTKVHNEKRYTCVHEACMPTTERPIIFYPNWTALQNHIRTDHPPTCTHPSCNKRVFASQKGLRAHQKLHEQRDDEAQLSAAIRDEEAIESEQPLKKRRRGGDYGRDWKCQVDGCTKDFKSASNDKALGVHHKVTHEGKRDFVCPTCDAAFGYKHLLQRHVARLHDGVAVDESSSSESDSDPPLKPNLDIGTITGTTYADRATEPKAIRCPFPHLNDITFTLCGDTPGVLDCAYVFRRAYDLRRHLLAIHKVEASKSSIDTWVQSYKSTNIV</sequence>
<dbReference type="PROSITE" id="PS50157">
    <property type="entry name" value="ZINC_FINGER_C2H2_2"/>
    <property type="match status" value="6"/>
</dbReference>
<gene>
    <name evidence="9" type="ORF">BDP27DRAFT_1288896</name>
</gene>
<reference evidence="9" key="1">
    <citation type="submission" date="2020-11" db="EMBL/GenBank/DDBJ databases">
        <authorList>
            <consortium name="DOE Joint Genome Institute"/>
            <person name="Ahrendt S."/>
            <person name="Riley R."/>
            <person name="Andreopoulos W."/>
            <person name="Labutti K."/>
            <person name="Pangilinan J."/>
            <person name="Ruiz-Duenas F.J."/>
            <person name="Barrasa J.M."/>
            <person name="Sanchez-Garcia M."/>
            <person name="Camarero S."/>
            <person name="Miyauchi S."/>
            <person name="Serrano A."/>
            <person name="Linde D."/>
            <person name="Babiker R."/>
            <person name="Drula E."/>
            <person name="Ayuso-Fernandez I."/>
            <person name="Pacheco R."/>
            <person name="Padilla G."/>
            <person name="Ferreira P."/>
            <person name="Barriuso J."/>
            <person name="Kellner H."/>
            <person name="Castanera R."/>
            <person name="Alfaro M."/>
            <person name="Ramirez L."/>
            <person name="Pisabarro A.G."/>
            <person name="Kuo A."/>
            <person name="Tritt A."/>
            <person name="Lipzen A."/>
            <person name="He G."/>
            <person name="Yan M."/>
            <person name="Ng V."/>
            <person name="Cullen D."/>
            <person name="Martin F."/>
            <person name="Rosso M.-N."/>
            <person name="Henrissat B."/>
            <person name="Hibbett D."/>
            <person name="Martinez A.T."/>
            <person name="Grigoriev I.V."/>
        </authorList>
    </citation>
    <scope>NUCLEOTIDE SEQUENCE</scope>
    <source>
        <strain evidence="9">AH 40177</strain>
    </source>
</reference>
<evidence type="ECO:0000259" key="8">
    <source>
        <dbReference type="PROSITE" id="PS50157"/>
    </source>
</evidence>
<feature type="domain" description="C2H2-type" evidence="8">
    <location>
        <begin position="129"/>
        <end position="160"/>
    </location>
</feature>
<dbReference type="FunFam" id="3.30.160.60:FF:001102">
    <property type="entry name" value="Transcription factor IIIA"/>
    <property type="match status" value="1"/>
</dbReference>
<dbReference type="SMART" id="SM00355">
    <property type="entry name" value="ZnF_C2H2"/>
    <property type="match status" value="10"/>
</dbReference>
<organism evidence="9 10">
    <name type="scientific">Rhodocollybia butyracea</name>
    <dbReference type="NCBI Taxonomy" id="206335"/>
    <lineage>
        <taxon>Eukaryota</taxon>
        <taxon>Fungi</taxon>
        <taxon>Dikarya</taxon>
        <taxon>Basidiomycota</taxon>
        <taxon>Agaricomycotina</taxon>
        <taxon>Agaricomycetes</taxon>
        <taxon>Agaricomycetidae</taxon>
        <taxon>Agaricales</taxon>
        <taxon>Marasmiineae</taxon>
        <taxon>Omphalotaceae</taxon>
        <taxon>Rhodocollybia</taxon>
    </lineage>
</organism>
<feature type="domain" description="C2H2-type" evidence="8">
    <location>
        <begin position="321"/>
        <end position="346"/>
    </location>
</feature>
<keyword evidence="5" id="KW-0862">Zinc</keyword>
<dbReference type="GO" id="GO:0000978">
    <property type="term" value="F:RNA polymerase II cis-regulatory region sequence-specific DNA binding"/>
    <property type="evidence" value="ECO:0007669"/>
    <property type="project" value="TreeGrafter"/>
</dbReference>
<dbReference type="FunFam" id="3.30.160.60:FF:000072">
    <property type="entry name" value="zinc finger protein 143 isoform X1"/>
    <property type="match status" value="1"/>
</dbReference>
<dbReference type="PROSITE" id="PS00028">
    <property type="entry name" value="ZINC_FINGER_C2H2_1"/>
    <property type="match status" value="6"/>
</dbReference>
<dbReference type="EMBL" id="JADNRY010000017">
    <property type="protein sequence ID" value="KAF9073499.1"/>
    <property type="molecule type" value="Genomic_DNA"/>
</dbReference>
<feature type="domain" description="C2H2-type" evidence="8">
    <location>
        <begin position="39"/>
        <end position="68"/>
    </location>
</feature>
<evidence type="ECO:0000256" key="3">
    <source>
        <dbReference type="ARBA" id="ARBA00022737"/>
    </source>
</evidence>
<dbReference type="InterPro" id="IPR013087">
    <property type="entry name" value="Znf_C2H2_type"/>
</dbReference>
<dbReference type="Gene3D" id="3.30.160.60">
    <property type="entry name" value="Classic Zinc Finger"/>
    <property type="match status" value="5"/>
</dbReference>
<keyword evidence="2" id="KW-0479">Metal-binding</keyword>
<evidence type="ECO:0000313" key="10">
    <source>
        <dbReference type="Proteomes" id="UP000772434"/>
    </source>
</evidence>
<comment type="caution">
    <text evidence="9">The sequence shown here is derived from an EMBL/GenBank/DDBJ whole genome shotgun (WGS) entry which is preliminary data.</text>
</comment>
<dbReference type="OrthoDB" id="427030at2759"/>
<evidence type="ECO:0000256" key="7">
    <source>
        <dbReference type="PROSITE-ProRule" id="PRU00042"/>
    </source>
</evidence>
<evidence type="ECO:0000256" key="6">
    <source>
        <dbReference type="ARBA" id="ARBA00023242"/>
    </source>
</evidence>